<dbReference type="GO" id="GO:0006367">
    <property type="term" value="P:transcription initiation at RNA polymerase II promoter"/>
    <property type="evidence" value="ECO:0007669"/>
    <property type="project" value="InterPro"/>
</dbReference>
<dbReference type="SMART" id="SM00531">
    <property type="entry name" value="TFIIE"/>
    <property type="match status" value="1"/>
</dbReference>
<dbReference type="Gene3D" id="6.10.140.1250">
    <property type="match status" value="1"/>
</dbReference>
<dbReference type="Pfam" id="PF11521">
    <property type="entry name" value="TFIIE-A_C"/>
    <property type="match status" value="1"/>
</dbReference>
<dbReference type="SUPFAM" id="SSF57783">
    <property type="entry name" value="Zinc beta-ribbon"/>
    <property type="match status" value="1"/>
</dbReference>
<dbReference type="GO" id="GO:0005673">
    <property type="term" value="C:transcription factor TFIIE complex"/>
    <property type="evidence" value="ECO:0007669"/>
    <property type="project" value="TreeGrafter"/>
</dbReference>
<protein>
    <submittedName>
        <fullName evidence="2">General transcription factor IIE subunit 1</fullName>
    </submittedName>
</protein>
<dbReference type="Pfam" id="PF02002">
    <property type="entry name" value="TFIIE_alpha"/>
    <property type="match status" value="1"/>
</dbReference>
<dbReference type="PANTHER" id="PTHR13097">
    <property type="entry name" value="TRANSCRIPTION INITIATION FACTOR IIE, ALPHA SUBUNIT"/>
    <property type="match status" value="1"/>
</dbReference>
<dbReference type="InterPro" id="IPR002853">
    <property type="entry name" value="TFIIE_asu"/>
</dbReference>
<dbReference type="PANTHER" id="PTHR13097:SF7">
    <property type="entry name" value="GENERAL TRANSCRIPTION FACTOR IIE SUBUNIT 1"/>
    <property type="match status" value="1"/>
</dbReference>
<proteinExistence type="evidence at transcript level"/>
<evidence type="ECO:0000259" key="1">
    <source>
        <dbReference type="SMART" id="SM00531"/>
    </source>
</evidence>
<dbReference type="AlphaFoldDB" id="F1L0L3"/>
<name>F1L0L3_ASCSU</name>
<dbReference type="InterPro" id="IPR021600">
    <property type="entry name" value="TFIIE_asu_C"/>
</dbReference>
<accession>F1L0L3</accession>
<dbReference type="EMBL" id="JI169119">
    <property type="protein sequence ID" value="ADY43667.1"/>
    <property type="molecule type" value="mRNA"/>
</dbReference>
<dbReference type="InterPro" id="IPR024550">
    <property type="entry name" value="TFIIEa/SarR/Rpc3_HTH_dom"/>
</dbReference>
<feature type="domain" description="Transcription initiation factor IIE subunit alpha N-terminal" evidence="1">
    <location>
        <begin position="41"/>
        <end position="187"/>
    </location>
</feature>
<dbReference type="InterPro" id="IPR013083">
    <property type="entry name" value="Znf_RING/FYVE/PHD"/>
</dbReference>
<dbReference type="Gene3D" id="3.30.40.10">
    <property type="entry name" value="Zinc/RING finger domain, C3HC4 (zinc finger)"/>
    <property type="match status" value="1"/>
</dbReference>
<reference evidence="2" key="1">
    <citation type="journal article" date="2011" name="Genome Res.">
        <title>Deep small RNA sequencing from the nematode Ascaris reveals conservation, functional diversification, and novel developmental profiles.</title>
        <authorList>
            <person name="Wang J."/>
            <person name="Czech B."/>
            <person name="Crunk A."/>
            <person name="Wallace A."/>
            <person name="Mitreva M."/>
            <person name="Hannon G.J."/>
            <person name="Davis R.E."/>
        </authorList>
    </citation>
    <scope>NUCLEOTIDE SEQUENCE</scope>
</reference>
<evidence type="ECO:0000313" key="2">
    <source>
        <dbReference type="EMBL" id="ADY43667.1"/>
    </source>
</evidence>
<sequence>MYADVANRQHKAVEQTGVILNEIPDDLKRFVAYIAKAFYGPEFYVVLHYISLSATIKEEELRIKTTFDQRFLRKILAQLKMDKIVTERCEMEETDARMHRVAYYHINYRGLINVVKYKLDHMRRRMEVKENETMSKMSYKCIGCDYTYGALDMDRIFDIATSKMKCYRCQQEVIIEESILPTQQTRSSLARFNDQMMRIFILLERLEGIRLAHHLLEPPIGPIASNLSKVENEKNVEMNERAFNGSASITHSAMQQGNITIHMEGENTSSKIEAKEVVPWLHSGMQPSLTFLTEVGNSRENVNDSMDCSARKEDVDSSSESPAVTDIEDLLMSEFKEDISSRSVVEMKKETIDCDLISEGSASENGDTIYVEGRRYHIDELTPELVLQMTAAEKEAYVRITQENFDC</sequence>
<dbReference type="InterPro" id="IPR039997">
    <property type="entry name" value="TFE"/>
</dbReference>
<organism evidence="2">
    <name type="scientific">Ascaris suum</name>
    <name type="common">Pig roundworm</name>
    <name type="synonym">Ascaris lumbricoides</name>
    <dbReference type="NCBI Taxonomy" id="6253"/>
    <lineage>
        <taxon>Eukaryota</taxon>
        <taxon>Metazoa</taxon>
        <taxon>Ecdysozoa</taxon>
        <taxon>Nematoda</taxon>
        <taxon>Chromadorea</taxon>
        <taxon>Rhabditida</taxon>
        <taxon>Spirurina</taxon>
        <taxon>Ascaridomorpha</taxon>
        <taxon>Ascaridoidea</taxon>
        <taxon>Ascarididae</taxon>
        <taxon>Ascaris</taxon>
    </lineage>
</organism>